<name>A0A1X2YUJ0_BIFAD</name>
<comment type="caution">
    <text evidence="1">The sequence shown here is derived from an EMBL/GenBank/DDBJ whole genome shotgun (WGS) entry which is preliminary data.</text>
</comment>
<dbReference type="Proteomes" id="UP000193377">
    <property type="component" value="Unassembled WGS sequence"/>
</dbReference>
<gene>
    <name evidence="1" type="ORF">B0487_1777</name>
</gene>
<feature type="non-terminal residue" evidence="1">
    <location>
        <position position="1"/>
    </location>
</feature>
<organism evidence="1 2">
    <name type="scientific">Bifidobacterium adolescentis</name>
    <dbReference type="NCBI Taxonomy" id="1680"/>
    <lineage>
        <taxon>Bacteria</taxon>
        <taxon>Bacillati</taxon>
        <taxon>Actinomycetota</taxon>
        <taxon>Actinomycetes</taxon>
        <taxon>Bifidobacteriales</taxon>
        <taxon>Bifidobacteriaceae</taxon>
        <taxon>Bifidobacterium</taxon>
    </lineage>
</organism>
<dbReference type="EMBL" id="LNKD01000003">
    <property type="protein sequence ID" value="OSG85581.1"/>
    <property type="molecule type" value="Genomic_DNA"/>
</dbReference>
<sequence>PRRACSQSKAVYNPKAVIPHAASLHQACAHCAIFPTAASRRSLGRISVPMWPVALSGRLPVEAMVGRYPAIKLIGRDPIPYRKSFPRGPCGQLEHPALPPVSRSYSGVWGRSVTHYSPVRHSHPGASSWDPVRLACVKHAASVHPEPESNPPQKNLCGKPTCDSHLRKLTIAL</sequence>
<reference evidence="1 2" key="1">
    <citation type="journal article" date="2016" name="Sci. Rep.">
        <title>Evaluation of genetic diversity among strains of the human gut commensal Bifidobacterium adolescentis.</title>
        <authorList>
            <person name="Duranti S."/>
            <person name="Milani C."/>
            <person name="Lugli G.A."/>
            <person name="Mancabelli L."/>
            <person name="Turroni F."/>
            <person name="Ferrario C."/>
            <person name="Mangifesta M."/>
            <person name="Viappiani A."/>
            <person name="Sanchez B."/>
            <person name="Margolles A."/>
            <person name="van Sinderen D."/>
            <person name="Ventura M."/>
        </authorList>
    </citation>
    <scope>NUCLEOTIDE SEQUENCE [LARGE SCALE GENOMIC DNA]</scope>
    <source>
        <strain evidence="1 2">487B</strain>
    </source>
</reference>
<accession>A0A1X2YUJ0</accession>
<dbReference type="AlphaFoldDB" id="A0A1X2YUJ0"/>
<protein>
    <submittedName>
        <fullName evidence="1">PG1 protein</fullName>
    </submittedName>
</protein>
<proteinExistence type="predicted"/>
<evidence type="ECO:0000313" key="1">
    <source>
        <dbReference type="EMBL" id="OSG85581.1"/>
    </source>
</evidence>
<evidence type="ECO:0000313" key="2">
    <source>
        <dbReference type="Proteomes" id="UP000193377"/>
    </source>
</evidence>